<feature type="domain" description="PiggyBac transposable element-derived protein" evidence="2">
    <location>
        <begin position="116"/>
        <end position="457"/>
    </location>
</feature>
<keyword evidence="4" id="KW-1185">Reference proteome</keyword>
<organism evidence="3 4">
    <name type="scientific">Silurus meridionalis</name>
    <name type="common">Southern catfish</name>
    <name type="synonym">Silurus soldatovi meridionalis</name>
    <dbReference type="NCBI Taxonomy" id="175797"/>
    <lineage>
        <taxon>Eukaryota</taxon>
        <taxon>Metazoa</taxon>
        <taxon>Chordata</taxon>
        <taxon>Craniata</taxon>
        <taxon>Vertebrata</taxon>
        <taxon>Euteleostomi</taxon>
        <taxon>Actinopterygii</taxon>
        <taxon>Neopterygii</taxon>
        <taxon>Teleostei</taxon>
        <taxon>Ostariophysi</taxon>
        <taxon>Siluriformes</taxon>
        <taxon>Siluridae</taxon>
        <taxon>Silurus</taxon>
    </lineage>
</organism>
<dbReference type="Proteomes" id="UP000606274">
    <property type="component" value="Unassembled WGS sequence"/>
</dbReference>
<name>A0A8T0B5D6_SILME</name>
<evidence type="ECO:0000259" key="2">
    <source>
        <dbReference type="Pfam" id="PF13843"/>
    </source>
</evidence>
<dbReference type="PANTHER" id="PTHR46599">
    <property type="entry name" value="PIGGYBAC TRANSPOSABLE ELEMENT-DERIVED PROTEIN 4"/>
    <property type="match status" value="1"/>
</dbReference>
<accession>A0A8T0B5D6</accession>
<gene>
    <name evidence="3" type="ORF">HF521_002437</name>
</gene>
<dbReference type="AlphaFoldDB" id="A0A8T0B5D6"/>
<evidence type="ECO:0000313" key="3">
    <source>
        <dbReference type="EMBL" id="KAF7701272.1"/>
    </source>
</evidence>
<feature type="region of interest" description="Disordered" evidence="1">
    <location>
        <begin position="35"/>
        <end position="70"/>
    </location>
</feature>
<evidence type="ECO:0000313" key="4">
    <source>
        <dbReference type="Proteomes" id="UP000606274"/>
    </source>
</evidence>
<protein>
    <recommendedName>
        <fullName evidence="2">PiggyBac transposable element-derived protein domain-containing protein</fullName>
    </recommendedName>
</protein>
<dbReference type="InterPro" id="IPR029526">
    <property type="entry name" value="PGBD"/>
</dbReference>
<sequence>MASVSLPHRKNLSAQQALALLQEMDSDGGVISFVQQATDTSSKESEKETEQESDMPPRKMHRGAGKPCLSQTAKDGTVWVEEDIGMSNVVANHSCFTAQAGPTESAKRKITSVLQSFLCLLDMEILQTIRECTVHQARRTEPNWNLAVQELMAFISILFVRAIMCPVGAIVDCWSESFLVPVIKDIMYRDRFISIMQHLRFDYEDMRAERVKTDKFAAISDIWTRFIKNCVESFTPGEHMTIDEQLFPTKVRCPFTQYIATKPDKFGIKFWLATDLETKYVCNASPYLGKDPSRQKGERLAENVVMNLMEPFLDNGRNVTTDNFFTSMSLSHRLLQRKTTLLGTVNKARRELPQLAKDTAQRELFSTSVLKSGSVCLTIYSPKKNKTVCVLSSMHQDVTIGDSRKRKPNMITDYNHMKCGVDVLDQMARMYSVRAATRRWPVAFFYNMLDLAAVNAYILYKACTGWTGKRRLFLSLLAKELRCRFMKHKEKLAQRQAAKAAAAAAAAVPGTVQTTQCQVQESCNRNRSRFTCATCQKYTCAKCRDDRHWVCKRCKV</sequence>
<comment type="caution">
    <text evidence="3">The sequence shown here is derived from an EMBL/GenBank/DDBJ whole genome shotgun (WGS) entry which is preliminary data.</text>
</comment>
<dbReference type="PANTHER" id="PTHR46599:SF6">
    <property type="entry name" value="DUAL SPECIFICITY PHOSPHATASE 26"/>
    <property type="match status" value="1"/>
</dbReference>
<proteinExistence type="predicted"/>
<dbReference type="Pfam" id="PF13843">
    <property type="entry name" value="DDE_Tnp_1_7"/>
    <property type="match status" value="1"/>
</dbReference>
<reference evidence="3" key="1">
    <citation type="submission" date="2020-08" db="EMBL/GenBank/DDBJ databases">
        <title>Chromosome-level assembly of Southern catfish (Silurus meridionalis) provides insights into visual adaptation to the nocturnal and benthic lifestyles.</title>
        <authorList>
            <person name="Zhang Y."/>
            <person name="Wang D."/>
            <person name="Peng Z."/>
        </authorList>
    </citation>
    <scope>NUCLEOTIDE SEQUENCE</scope>
    <source>
        <strain evidence="3">SWU-2019-XX</strain>
        <tissue evidence="3">Muscle</tissue>
    </source>
</reference>
<evidence type="ECO:0000256" key="1">
    <source>
        <dbReference type="SAM" id="MobiDB-lite"/>
    </source>
</evidence>
<dbReference type="EMBL" id="JABFDY010000011">
    <property type="protein sequence ID" value="KAF7701272.1"/>
    <property type="molecule type" value="Genomic_DNA"/>
</dbReference>
<feature type="compositionally biased region" description="Basic and acidic residues" evidence="1">
    <location>
        <begin position="41"/>
        <end position="50"/>
    </location>
</feature>